<evidence type="ECO:0000313" key="8">
    <source>
        <dbReference type="Proteomes" id="UP000585474"/>
    </source>
</evidence>
<proteinExistence type="inferred from homology"/>
<evidence type="ECO:0000256" key="5">
    <source>
        <dbReference type="SAM" id="MobiDB-lite"/>
    </source>
</evidence>
<feature type="region of interest" description="Disordered" evidence="5">
    <location>
        <begin position="1"/>
        <end position="50"/>
    </location>
</feature>
<dbReference type="GO" id="GO:0000398">
    <property type="term" value="P:mRNA splicing, via spliceosome"/>
    <property type="evidence" value="ECO:0007669"/>
    <property type="project" value="TreeGrafter"/>
</dbReference>
<feature type="repeat" description="WD" evidence="4">
    <location>
        <begin position="298"/>
        <end position="323"/>
    </location>
</feature>
<dbReference type="AlphaFoldDB" id="A0A7J0GVV6"/>
<accession>A0A7J0GVV6</accession>
<dbReference type="SUPFAM" id="SSF53098">
    <property type="entry name" value="Ribonuclease H-like"/>
    <property type="match status" value="1"/>
</dbReference>
<dbReference type="InterPro" id="IPR036322">
    <property type="entry name" value="WD40_repeat_dom_sf"/>
</dbReference>
<dbReference type="InterPro" id="IPR051980">
    <property type="entry name" value="WD_repeat_MORG1"/>
</dbReference>
<dbReference type="InterPro" id="IPR007021">
    <property type="entry name" value="DUF659"/>
</dbReference>
<dbReference type="OrthoDB" id="71437at2759"/>
<evidence type="ECO:0000259" key="6">
    <source>
        <dbReference type="Pfam" id="PF04937"/>
    </source>
</evidence>
<dbReference type="Gene3D" id="2.130.10.10">
    <property type="entry name" value="YVTN repeat-like/Quinoprotein amine dehydrogenase"/>
    <property type="match status" value="1"/>
</dbReference>
<dbReference type="InterPro" id="IPR015943">
    <property type="entry name" value="WD40/YVTN_repeat-like_dom_sf"/>
</dbReference>
<organism evidence="7 8">
    <name type="scientific">Actinidia rufa</name>
    <dbReference type="NCBI Taxonomy" id="165716"/>
    <lineage>
        <taxon>Eukaryota</taxon>
        <taxon>Viridiplantae</taxon>
        <taxon>Streptophyta</taxon>
        <taxon>Embryophyta</taxon>
        <taxon>Tracheophyta</taxon>
        <taxon>Spermatophyta</taxon>
        <taxon>Magnoliopsida</taxon>
        <taxon>eudicotyledons</taxon>
        <taxon>Gunneridae</taxon>
        <taxon>Pentapetalae</taxon>
        <taxon>asterids</taxon>
        <taxon>Ericales</taxon>
        <taxon>Actinidiaceae</taxon>
        <taxon>Actinidia</taxon>
    </lineage>
</organism>
<evidence type="ECO:0000256" key="1">
    <source>
        <dbReference type="ARBA" id="ARBA00004496"/>
    </source>
</evidence>
<dbReference type="Pfam" id="PF00400">
    <property type="entry name" value="WD40"/>
    <property type="match status" value="3"/>
</dbReference>
<dbReference type="InterPro" id="IPR012337">
    <property type="entry name" value="RNaseH-like_sf"/>
</dbReference>
<comment type="similarity">
    <text evidence="3">Belongs to the WD repeat MORG1 family.</text>
</comment>
<keyword evidence="8" id="KW-1185">Reference proteome</keyword>
<feature type="compositionally biased region" description="Low complexity" evidence="5">
    <location>
        <begin position="31"/>
        <end position="42"/>
    </location>
</feature>
<feature type="domain" description="DUF659" evidence="6">
    <location>
        <begin position="80"/>
        <end position="166"/>
    </location>
</feature>
<dbReference type="Pfam" id="PF04937">
    <property type="entry name" value="DUF659"/>
    <property type="match status" value="1"/>
</dbReference>
<sequence length="582" mass="65251">MHMMPDFDEMDNELEEDEDDIVGTDQRGKSIRSSQSSISFPPKVKKPKTKGPMDTFFTPNPDVVQNLLFLFLLSLGMKPPSYHETRVTYLKKELANTNDLMKDHRENWLKYGCSIMADGWTEGKGRTLIIFLVNCPKGNMFIESIDASSYSKDGKRLFELLDKLVDTEKKPPMGYIYEAMDRAKESISSSFGGKEEKYEDIFKIIDHRWDIQLHRPLHAAGYFLNPEFFYANPNVAQDDEIMTGCIVAYQSWCQVLRIAPLMCLARLIDEMRRFVRLARLMRLVHLARLMRFSYLIVVNAVKFNEYASVVVSAGYDRSVRAWDCRSHSTEPIQIVDTFLDSVMSVCLTKSEIIAGSVDGTVRTFDIRIGREISDDLGQPVNCISLSNDGNCILASCLDSTLRLLDRSTGELLQEYKGHTCKSYKMDCCLTNSDAHITGGSEDGFIYYWDLVDASVVSSFRAHTSVKAGCDWRRTIGDWFCVTMRMASHMASACDGSTCAVLCGGSRNRHDVKGCGGGQEFANFVIVGKVKSVRVKVNASTIDIGTLAEMGIVPGACTIDSLRYKGVLIALATLRSVANITYE</sequence>
<comment type="subcellular location">
    <subcellularLocation>
        <location evidence="1">Cytoplasm</location>
    </subcellularLocation>
</comment>
<keyword evidence="2" id="KW-0963">Cytoplasm</keyword>
<evidence type="ECO:0000256" key="2">
    <source>
        <dbReference type="ARBA" id="ARBA00022490"/>
    </source>
</evidence>
<dbReference type="Proteomes" id="UP000585474">
    <property type="component" value="Unassembled WGS sequence"/>
</dbReference>
<evidence type="ECO:0000256" key="3">
    <source>
        <dbReference type="ARBA" id="ARBA00038145"/>
    </source>
</evidence>
<feature type="compositionally biased region" description="Acidic residues" evidence="5">
    <location>
        <begin position="1"/>
        <end position="22"/>
    </location>
</feature>
<name>A0A7J0GVV6_9ERIC</name>
<protein>
    <submittedName>
        <fullName evidence="7">Transducin/WD40 repeat-like superfamily protein</fullName>
    </submittedName>
</protein>
<dbReference type="SMART" id="SM00320">
    <property type="entry name" value="WD40"/>
    <property type="match status" value="4"/>
</dbReference>
<gene>
    <name evidence="7" type="ORF">Acr_24g0008340</name>
</gene>
<dbReference type="PROSITE" id="PS50082">
    <property type="entry name" value="WD_REPEATS_2"/>
    <property type="match status" value="1"/>
</dbReference>
<evidence type="ECO:0000313" key="7">
    <source>
        <dbReference type="EMBL" id="GFZ14644.1"/>
    </source>
</evidence>
<keyword evidence="4" id="KW-0853">WD repeat</keyword>
<dbReference type="PANTHER" id="PTHR22842:SF3">
    <property type="entry name" value="WD REPEAT DOMAIN-CONTAINING PROTEIN 83"/>
    <property type="match status" value="1"/>
</dbReference>
<dbReference type="SUPFAM" id="SSF50978">
    <property type="entry name" value="WD40 repeat-like"/>
    <property type="match status" value="1"/>
</dbReference>
<dbReference type="InterPro" id="IPR001680">
    <property type="entry name" value="WD40_rpt"/>
</dbReference>
<dbReference type="PANTHER" id="PTHR22842">
    <property type="entry name" value="WD40 REPEAT PROTEIN"/>
    <property type="match status" value="1"/>
</dbReference>
<comment type="caution">
    <text evidence="7">The sequence shown here is derived from an EMBL/GenBank/DDBJ whole genome shotgun (WGS) entry which is preliminary data.</text>
</comment>
<dbReference type="EMBL" id="BJWL01000024">
    <property type="protein sequence ID" value="GFZ14644.1"/>
    <property type="molecule type" value="Genomic_DNA"/>
</dbReference>
<dbReference type="GO" id="GO:0071013">
    <property type="term" value="C:catalytic step 2 spliceosome"/>
    <property type="evidence" value="ECO:0007669"/>
    <property type="project" value="TreeGrafter"/>
</dbReference>
<reference evidence="7 8" key="1">
    <citation type="submission" date="2019-07" db="EMBL/GenBank/DDBJ databases">
        <title>De Novo Assembly of kiwifruit Actinidia rufa.</title>
        <authorList>
            <person name="Sugita-Konishi S."/>
            <person name="Sato K."/>
            <person name="Mori E."/>
            <person name="Abe Y."/>
            <person name="Kisaki G."/>
            <person name="Hamano K."/>
            <person name="Suezawa K."/>
            <person name="Otani M."/>
            <person name="Fukuda T."/>
            <person name="Manabe T."/>
            <person name="Gomi K."/>
            <person name="Tabuchi M."/>
            <person name="Akimitsu K."/>
            <person name="Kataoka I."/>
        </authorList>
    </citation>
    <scope>NUCLEOTIDE SEQUENCE [LARGE SCALE GENOMIC DNA]</scope>
    <source>
        <strain evidence="8">cv. Fuchu</strain>
    </source>
</reference>
<evidence type="ECO:0000256" key="4">
    <source>
        <dbReference type="PROSITE-ProRule" id="PRU00221"/>
    </source>
</evidence>
<dbReference type="GO" id="GO:0005737">
    <property type="term" value="C:cytoplasm"/>
    <property type="evidence" value="ECO:0007669"/>
    <property type="project" value="UniProtKB-SubCell"/>
</dbReference>